<evidence type="ECO:0000256" key="1">
    <source>
        <dbReference type="ARBA" id="ARBA00000085"/>
    </source>
</evidence>
<evidence type="ECO:0000259" key="5">
    <source>
        <dbReference type="PROSITE" id="PS50109"/>
    </source>
</evidence>
<reference evidence="6 7" key="1">
    <citation type="submission" date="2018-01" db="EMBL/GenBank/DDBJ databases">
        <title>Draft genome sequence of Paucibacter aquatile CR182 isolated from freshwater of the Nakdong River.</title>
        <authorList>
            <person name="Choi A."/>
            <person name="Chung E.J."/>
        </authorList>
    </citation>
    <scope>NUCLEOTIDE SEQUENCE [LARGE SCALE GENOMIC DNA]</scope>
    <source>
        <strain evidence="6 7">CR182</strain>
    </source>
</reference>
<keyword evidence="7" id="KW-1185">Reference proteome</keyword>
<dbReference type="InterPro" id="IPR004358">
    <property type="entry name" value="Sig_transdc_His_kin-like_C"/>
</dbReference>
<dbReference type="RefSeq" id="WP_102767044.1">
    <property type="nucleotide sequence ID" value="NZ_POSP01000003.1"/>
</dbReference>
<dbReference type="SMART" id="SM00388">
    <property type="entry name" value="HisKA"/>
    <property type="match status" value="1"/>
</dbReference>
<dbReference type="OrthoDB" id="8766163at2"/>
<dbReference type="PRINTS" id="PR00344">
    <property type="entry name" value="BCTRLSENSOR"/>
</dbReference>
<dbReference type="Proteomes" id="UP000235916">
    <property type="component" value="Unassembled WGS sequence"/>
</dbReference>
<dbReference type="CDD" id="cd00082">
    <property type="entry name" value="HisKA"/>
    <property type="match status" value="1"/>
</dbReference>
<dbReference type="SUPFAM" id="SSF47384">
    <property type="entry name" value="Homodimeric domain of signal transducing histidine kinase"/>
    <property type="match status" value="1"/>
</dbReference>
<dbReference type="AlphaFoldDB" id="A0A2N8KUI4"/>
<comment type="caution">
    <text evidence="6">The sequence shown here is derived from an EMBL/GenBank/DDBJ whole genome shotgun (WGS) entry which is preliminary data.</text>
</comment>
<dbReference type="Pfam" id="PF00512">
    <property type="entry name" value="HisKA"/>
    <property type="match status" value="1"/>
</dbReference>
<dbReference type="SMART" id="SM00387">
    <property type="entry name" value="HATPase_c"/>
    <property type="match status" value="1"/>
</dbReference>
<keyword evidence="4" id="KW-0175">Coiled coil</keyword>
<sequence>MSEMDLDRAAPLLESLLPQISEPGDQLLARALHLSLHLQSEASRGDALLLQEAYELCQQAAALVDDPLVEVLTLFPLAELQTRLRLHHAALSSLERALQLSQRAQSQNLSDQLQAVRGRIMAQAGMYEELIKNSDALLARRAQMRPGTVHRILNYCATACFVLADEQLAPPGHPLWLRCRAHHLDALQLAQQHGLQEDVHLSSLNLAYIELLAGDTADARPHIERLLRTGAGSVWRQIAGARQALQLSQTLLAWREHPDAPRWQALLDLEAELAEAGDGLRFVHEYLLRTIVRFGEAAGDSSSALRCSQRLLSFQRLRLQAVAGTLSRAVDDVFQLQRVRLENEQLARHGGQLEQSLAARNAELQQTLSRLQAEASIRRAAEAALQQANEELEARVLARTASLEEALRTVMQQEKQLALGRMVVGMAHELNTPLGNARMGASVIRDRAQELEQWLQAGQLRRQALSETASSLQQCSSLVDRSLESASQLIQRLKALSLDSEQEMAQDFDASALMHRLIELNQARCQAAGIDLAADLPAAMPMFGPMQSLHNVVQELLDNAVDHGLKDRSVAAAPARIQLRLRRDDSADGEALSLSLEDNGCGIPAEALPRIFDPFFSGRLGSEGAGLGLSVVRTVVEELMQGQIRIDSELGRGTWVRLRLPLR</sequence>
<dbReference type="InterPro" id="IPR036097">
    <property type="entry name" value="HisK_dim/P_sf"/>
</dbReference>
<dbReference type="GO" id="GO:0000155">
    <property type="term" value="F:phosphorelay sensor kinase activity"/>
    <property type="evidence" value="ECO:0007669"/>
    <property type="project" value="InterPro"/>
</dbReference>
<dbReference type="PROSITE" id="PS50109">
    <property type="entry name" value="HIS_KIN"/>
    <property type="match status" value="1"/>
</dbReference>
<dbReference type="InterPro" id="IPR036890">
    <property type="entry name" value="HATPase_C_sf"/>
</dbReference>
<proteinExistence type="predicted"/>
<protein>
    <recommendedName>
        <fullName evidence="2">histidine kinase</fullName>
        <ecNumber evidence="2">2.7.13.3</ecNumber>
    </recommendedName>
</protein>
<dbReference type="InterPro" id="IPR003594">
    <property type="entry name" value="HATPase_dom"/>
</dbReference>
<comment type="catalytic activity">
    <reaction evidence="1">
        <text>ATP + protein L-histidine = ADP + protein N-phospho-L-histidine.</text>
        <dbReference type="EC" id="2.7.13.3"/>
    </reaction>
</comment>
<dbReference type="InterPro" id="IPR003661">
    <property type="entry name" value="HisK_dim/P_dom"/>
</dbReference>
<dbReference type="InterPro" id="IPR005467">
    <property type="entry name" value="His_kinase_dom"/>
</dbReference>
<name>A0A2N8KUI4_9BURK</name>
<evidence type="ECO:0000256" key="4">
    <source>
        <dbReference type="SAM" id="Coils"/>
    </source>
</evidence>
<gene>
    <name evidence="6" type="ORF">C1O66_05955</name>
</gene>
<evidence type="ECO:0000256" key="2">
    <source>
        <dbReference type="ARBA" id="ARBA00012438"/>
    </source>
</evidence>
<feature type="domain" description="Histidine kinase" evidence="5">
    <location>
        <begin position="425"/>
        <end position="663"/>
    </location>
</feature>
<evidence type="ECO:0000256" key="3">
    <source>
        <dbReference type="ARBA" id="ARBA00022553"/>
    </source>
</evidence>
<feature type="coiled-coil region" evidence="4">
    <location>
        <begin position="354"/>
        <end position="391"/>
    </location>
</feature>
<keyword evidence="3" id="KW-0597">Phosphoprotein</keyword>
<dbReference type="EC" id="2.7.13.3" evidence="2"/>
<evidence type="ECO:0000313" key="6">
    <source>
        <dbReference type="EMBL" id="PND37127.1"/>
    </source>
</evidence>
<evidence type="ECO:0000313" key="7">
    <source>
        <dbReference type="Proteomes" id="UP000235916"/>
    </source>
</evidence>
<dbReference type="CDD" id="cd00075">
    <property type="entry name" value="HATPase"/>
    <property type="match status" value="1"/>
</dbReference>
<dbReference type="EMBL" id="POSP01000003">
    <property type="protein sequence ID" value="PND37127.1"/>
    <property type="molecule type" value="Genomic_DNA"/>
</dbReference>
<accession>A0A2N8KUI4</accession>
<dbReference type="Gene3D" id="1.10.287.130">
    <property type="match status" value="1"/>
</dbReference>
<dbReference type="SUPFAM" id="SSF55874">
    <property type="entry name" value="ATPase domain of HSP90 chaperone/DNA topoisomerase II/histidine kinase"/>
    <property type="match status" value="1"/>
</dbReference>
<dbReference type="PANTHER" id="PTHR43065">
    <property type="entry name" value="SENSOR HISTIDINE KINASE"/>
    <property type="match status" value="1"/>
</dbReference>
<dbReference type="Pfam" id="PF02518">
    <property type="entry name" value="HATPase_c"/>
    <property type="match status" value="1"/>
</dbReference>
<organism evidence="6 7">
    <name type="scientific">Kinneretia aquatilis</name>
    <dbReference type="NCBI Taxonomy" id="2070761"/>
    <lineage>
        <taxon>Bacteria</taxon>
        <taxon>Pseudomonadati</taxon>
        <taxon>Pseudomonadota</taxon>
        <taxon>Betaproteobacteria</taxon>
        <taxon>Burkholderiales</taxon>
        <taxon>Sphaerotilaceae</taxon>
        <taxon>Roseateles</taxon>
    </lineage>
</organism>
<dbReference type="PANTHER" id="PTHR43065:SF42">
    <property type="entry name" value="TWO-COMPONENT SENSOR PPRA"/>
    <property type="match status" value="1"/>
</dbReference>
<dbReference type="Gene3D" id="3.30.565.10">
    <property type="entry name" value="Histidine kinase-like ATPase, C-terminal domain"/>
    <property type="match status" value="1"/>
</dbReference>